<keyword evidence="8" id="KW-0843">Virulence</keyword>
<evidence type="ECO:0000256" key="7">
    <source>
        <dbReference type="ARBA" id="ARBA00022840"/>
    </source>
</evidence>
<dbReference type="Gene3D" id="3.30.450.20">
    <property type="entry name" value="PAS domain"/>
    <property type="match status" value="4"/>
</dbReference>
<dbReference type="SUPFAM" id="SSF55785">
    <property type="entry name" value="PYP-like sensor domain (PAS domain)"/>
    <property type="match status" value="3"/>
</dbReference>
<feature type="domain" description="PAS" evidence="10">
    <location>
        <begin position="376"/>
        <end position="452"/>
    </location>
</feature>
<dbReference type="Proteomes" id="UP000317557">
    <property type="component" value="Unassembled WGS sequence"/>
</dbReference>
<name>A0A521EX01_9BACT</name>
<dbReference type="InterPro" id="IPR003594">
    <property type="entry name" value="HATPase_dom"/>
</dbReference>
<dbReference type="NCBIfam" id="TIGR00229">
    <property type="entry name" value="sensory_box"/>
    <property type="match status" value="3"/>
</dbReference>
<dbReference type="InterPro" id="IPR001610">
    <property type="entry name" value="PAC"/>
</dbReference>
<evidence type="ECO:0000256" key="8">
    <source>
        <dbReference type="ARBA" id="ARBA00023026"/>
    </source>
</evidence>
<evidence type="ECO:0000256" key="6">
    <source>
        <dbReference type="ARBA" id="ARBA00022777"/>
    </source>
</evidence>
<evidence type="ECO:0000256" key="4">
    <source>
        <dbReference type="ARBA" id="ARBA00022679"/>
    </source>
</evidence>
<dbReference type="CDD" id="cd00130">
    <property type="entry name" value="PAS"/>
    <property type="match status" value="3"/>
</dbReference>
<dbReference type="AlphaFoldDB" id="A0A521EX01"/>
<organism evidence="12 13">
    <name type="scientific">Gracilimonas mengyeensis</name>
    <dbReference type="NCBI Taxonomy" id="1302730"/>
    <lineage>
        <taxon>Bacteria</taxon>
        <taxon>Pseudomonadati</taxon>
        <taxon>Balneolota</taxon>
        <taxon>Balneolia</taxon>
        <taxon>Balneolales</taxon>
        <taxon>Balneolaceae</taxon>
        <taxon>Gracilimonas</taxon>
    </lineage>
</organism>
<evidence type="ECO:0000313" key="13">
    <source>
        <dbReference type="Proteomes" id="UP000317557"/>
    </source>
</evidence>
<dbReference type="EMBL" id="FXTP01000014">
    <property type="protein sequence ID" value="SMO88419.1"/>
    <property type="molecule type" value="Genomic_DNA"/>
</dbReference>
<dbReference type="InterPro" id="IPR005467">
    <property type="entry name" value="His_kinase_dom"/>
</dbReference>
<reference evidence="12 13" key="1">
    <citation type="submission" date="2017-05" db="EMBL/GenBank/DDBJ databases">
        <authorList>
            <person name="Varghese N."/>
            <person name="Submissions S."/>
        </authorList>
    </citation>
    <scope>NUCLEOTIDE SEQUENCE [LARGE SCALE GENOMIC DNA]</scope>
    <source>
        <strain evidence="12 13">DSM 21985</strain>
    </source>
</reference>
<dbReference type="PROSITE" id="PS50112">
    <property type="entry name" value="PAS"/>
    <property type="match status" value="3"/>
</dbReference>
<keyword evidence="5" id="KW-0547">Nucleotide-binding</keyword>
<dbReference type="PANTHER" id="PTHR41523:SF8">
    <property type="entry name" value="ETHYLENE RESPONSE SENSOR PROTEIN"/>
    <property type="match status" value="1"/>
</dbReference>
<gene>
    <name evidence="12" type="ORF">SAMN06265219_1143</name>
</gene>
<keyword evidence="6" id="KW-0418">Kinase</keyword>
<evidence type="ECO:0000256" key="2">
    <source>
        <dbReference type="ARBA" id="ARBA00012438"/>
    </source>
</evidence>
<evidence type="ECO:0000256" key="5">
    <source>
        <dbReference type="ARBA" id="ARBA00022741"/>
    </source>
</evidence>
<dbReference type="InterPro" id="IPR000014">
    <property type="entry name" value="PAS"/>
</dbReference>
<dbReference type="PROSITE" id="PS50109">
    <property type="entry name" value="HIS_KIN"/>
    <property type="match status" value="1"/>
</dbReference>
<dbReference type="PROSITE" id="PS50113">
    <property type="entry name" value="PAC"/>
    <property type="match status" value="2"/>
</dbReference>
<dbReference type="PANTHER" id="PTHR41523">
    <property type="entry name" value="TWO-COMPONENT SYSTEM SENSOR PROTEIN"/>
    <property type="match status" value="1"/>
</dbReference>
<keyword evidence="4" id="KW-0808">Transferase</keyword>
<dbReference type="InterPro" id="IPR035965">
    <property type="entry name" value="PAS-like_dom_sf"/>
</dbReference>
<dbReference type="Pfam" id="PF08447">
    <property type="entry name" value="PAS_3"/>
    <property type="match status" value="1"/>
</dbReference>
<dbReference type="InterPro" id="IPR000700">
    <property type="entry name" value="PAS-assoc_C"/>
</dbReference>
<evidence type="ECO:0000256" key="3">
    <source>
        <dbReference type="ARBA" id="ARBA00022553"/>
    </source>
</evidence>
<dbReference type="InterPro" id="IPR036890">
    <property type="entry name" value="HATPase_C_sf"/>
</dbReference>
<dbReference type="Pfam" id="PF02518">
    <property type="entry name" value="HATPase_c"/>
    <property type="match status" value="1"/>
</dbReference>
<dbReference type="RefSeq" id="WP_142455463.1">
    <property type="nucleotide sequence ID" value="NZ_FXTP01000014.1"/>
</dbReference>
<evidence type="ECO:0000259" key="11">
    <source>
        <dbReference type="PROSITE" id="PS50113"/>
    </source>
</evidence>
<dbReference type="EC" id="2.7.13.3" evidence="2"/>
<dbReference type="SUPFAM" id="SSF55874">
    <property type="entry name" value="ATPase domain of HSP90 chaperone/DNA topoisomerase II/histidine kinase"/>
    <property type="match status" value="1"/>
</dbReference>
<protein>
    <recommendedName>
        <fullName evidence="2">histidine kinase</fullName>
        <ecNumber evidence="2">2.7.13.3</ecNumber>
    </recommendedName>
</protein>
<comment type="catalytic activity">
    <reaction evidence="1">
        <text>ATP + protein L-histidine = ADP + protein N-phospho-L-histidine.</text>
        <dbReference type="EC" id="2.7.13.3"/>
    </reaction>
</comment>
<feature type="domain" description="Histidine kinase" evidence="9">
    <location>
        <begin position="508"/>
        <end position="701"/>
    </location>
</feature>
<dbReference type="OrthoDB" id="1223659at2"/>
<dbReference type="Pfam" id="PF13426">
    <property type="entry name" value="PAS_9"/>
    <property type="match status" value="3"/>
</dbReference>
<feature type="domain" description="PAS" evidence="10">
    <location>
        <begin position="251"/>
        <end position="323"/>
    </location>
</feature>
<dbReference type="Gene3D" id="3.30.565.10">
    <property type="entry name" value="Histidine kinase-like ATPase, C-terminal domain"/>
    <property type="match status" value="1"/>
</dbReference>
<accession>A0A521EX01</accession>
<evidence type="ECO:0000259" key="9">
    <source>
        <dbReference type="PROSITE" id="PS50109"/>
    </source>
</evidence>
<dbReference type="SMART" id="SM00387">
    <property type="entry name" value="HATPase_c"/>
    <property type="match status" value="1"/>
</dbReference>
<sequence>MKFKSEESFFDAQAMFVCAQSDLAILDVNTAAEKVFGHPKTHYVGKKLSELGNRISADDSLITNGYASRLSDETIWCFRNNRDEEIYFQLSSQLIHHKGKPAKLVVAHQLMNGNNGKAYPEELLSSKLALNNFPLAEIEWDTNLNVLEWSKKAEEIFGYSAEQAKSEERLLEKFIHPEDLAVVRDSIRNTIANGEQDSSHINRVITGNGEVIYCEWYNSILYDQGGEVTGIYSYAHDVTDRELAFENAKRSTKSYEDLFNSIGDAIYLVDQEGMIVEANEGLEKTFGYTRSEVVGKHTRILADPDKYNENRIYEIIEKANNGQNGKYEGWGRRKNGQVFPTDLIVSSGNYFGKDVLIVIERDVSEQRESQEALKKREGLFSKLFNSLPIGIALLDEQHKVEMVNDGFEHLFGYSEQELKGKELDKVIVPDQKHKDAKKLNESDRIRQVTEKRIRKDGKILDMIIYAIPVVVGKEVVGIYGIYVDITARKKAEDQVRQSLHEKEVLLAEIHHRVKNNLAVITGLLELQAFSVQNKEAKSVLKDSQMRVHSIAMVHEKLYQTEDLSQVRVDKYFEELAATIHKNIKKPEADVKVNLAIDPVKMPITKAIPCGLLLNEILTNSYKHAFKGREKGEIEVSLTSSNNELYFKLRDDGIGLPDQSENGVHSSLGMTVIKTLAKQLNAECKRYSENGTIFEFEFEKRG</sequence>
<dbReference type="GO" id="GO:0005524">
    <property type="term" value="F:ATP binding"/>
    <property type="evidence" value="ECO:0007669"/>
    <property type="project" value="UniProtKB-KW"/>
</dbReference>
<keyword evidence="13" id="KW-1185">Reference proteome</keyword>
<dbReference type="SMART" id="SM00091">
    <property type="entry name" value="PAS"/>
    <property type="match status" value="4"/>
</dbReference>
<keyword evidence="7" id="KW-0067">ATP-binding</keyword>
<dbReference type="SMART" id="SM00086">
    <property type="entry name" value="PAC"/>
    <property type="match status" value="2"/>
</dbReference>
<dbReference type="Pfam" id="PF07568">
    <property type="entry name" value="HisKA_2"/>
    <property type="match status" value="1"/>
</dbReference>
<feature type="domain" description="PAC" evidence="11">
    <location>
        <begin position="198"/>
        <end position="250"/>
    </location>
</feature>
<feature type="domain" description="PAS" evidence="10">
    <location>
        <begin position="141"/>
        <end position="194"/>
    </location>
</feature>
<proteinExistence type="predicted"/>
<evidence type="ECO:0000256" key="1">
    <source>
        <dbReference type="ARBA" id="ARBA00000085"/>
    </source>
</evidence>
<dbReference type="InterPro" id="IPR011495">
    <property type="entry name" value="Sig_transdc_His_kin_sub2_dim/P"/>
</dbReference>
<evidence type="ECO:0000259" key="10">
    <source>
        <dbReference type="PROSITE" id="PS50112"/>
    </source>
</evidence>
<dbReference type="GO" id="GO:0004673">
    <property type="term" value="F:protein histidine kinase activity"/>
    <property type="evidence" value="ECO:0007669"/>
    <property type="project" value="UniProtKB-EC"/>
</dbReference>
<dbReference type="InterPro" id="IPR013655">
    <property type="entry name" value="PAS_fold_3"/>
</dbReference>
<keyword evidence="3" id="KW-0597">Phosphoprotein</keyword>
<feature type="domain" description="PAC" evidence="11">
    <location>
        <begin position="446"/>
        <end position="497"/>
    </location>
</feature>
<evidence type="ECO:0000313" key="12">
    <source>
        <dbReference type="EMBL" id="SMO88419.1"/>
    </source>
</evidence>